<keyword evidence="1" id="KW-0472">Membrane</keyword>
<sequence>MKPSPSISSELRQASRMPTMRYWMVGLFGAVVPAIYLRRYMLGRTTAAGQQTDTRPPKRSLWQNLSDSYDKVPEEEATTILFSSIM</sequence>
<reference evidence="2 3" key="1">
    <citation type="submission" date="2016-08" db="EMBL/GenBank/DDBJ databases">
        <title>Draft genome sequence of allopolyploid Zygosaccharomyces rouxii.</title>
        <authorList>
            <person name="Watanabe J."/>
            <person name="Uehara K."/>
            <person name="Mogi Y."/>
            <person name="Tsukioka Y."/>
        </authorList>
    </citation>
    <scope>NUCLEOTIDE SEQUENCE [LARGE SCALE GENOMIC DNA]</scope>
    <source>
        <strain evidence="2 3">NBRC 110957</strain>
    </source>
</reference>
<keyword evidence="1" id="KW-0812">Transmembrane</keyword>
<dbReference type="Proteomes" id="UP000187013">
    <property type="component" value="Unassembled WGS sequence"/>
</dbReference>
<evidence type="ECO:0000256" key="1">
    <source>
        <dbReference type="SAM" id="Phobius"/>
    </source>
</evidence>
<dbReference type="EMBL" id="BDGX01000033">
    <property type="protein sequence ID" value="GAV52356.1"/>
    <property type="molecule type" value="Genomic_DNA"/>
</dbReference>
<organism evidence="2 3">
    <name type="scientific">Zygosaccharomyces rouxii</name>
    <dbReference type="NCBI Taxonomy" id="4956"/>
    <lineage>
        <taxon>Eukaryota</taxon>
        <taxon>Fungi</taxon>
        <taxon>Dikarya</taxon>
        <taxon>Ascomycota</taxon>
        <taxon>Saccharomycotina</taxon>
        <taxon>Saccharomycetes</taxon>
        <taxon>Saccharomycetales</taxon>
        <taxon>Saccharomycetaceae</taxon>
        <taxon>Zygosaccharomyces</taxon>
    </lineage>
</organism>
<feature type="transmembrane region" description="Helical" evidence="1">
    <location>
        <begin position="20"/>
        <end position="37"/>
    </location>
</feature>
<dbReference type="OrthoDB" id="4061674at2759"/>
<accession>A0A1Q3A9E8</accession>
<evidence type="ECO:0000313" key="3">
    <source>
        <dbReference type="Proteomes" id="UP000187013"/>
    </source>
</evidence>
<gene>
    <name evidence="2" type="ORF">ZYGR_0AG03470</name>
</gene>
<dbReference type="AlphaFoldDB" id="A0A1Q3A9E8"/>
<protein>
    <submittedName>
        <fullName evidence="2">Uncharacterized protein</fullName>
    </submittedName>
</protein>
<keyword evidence="1" id="KW-1133">Transmembrane helix</keyword>
<proteinExistence type="predicted"/>
<evidence type="ECO:0000313" key="2">
    <source>
        <dbReference type="EMBL" id="GAV52356.1"/>
    </source>
</evidence>
<name>A0A1Q3A9E8_ZYGRO</name>
<comment type="caution">
    <text evidence="2">The sequence shown here is derived from an EMBL/GenBank/DDBJ whole genome shotgun (WGS) entry which is preliminary data.</text>
</comment>